<accession>A0A087TXW5</accession>
<feature type="non-terminal residue" evidence="1">
    <location>
        <position position="48"/>
    </location>
</feature>
<dbReference type="AlphaFoldDB" id="A0A087TXW5"/>
<evidence type="ECO:0000313" key="1">
    <source>
        <dbReference type="EMBL" id="KFM69954.1"/>
    </source>
</evidence>
<gene>
    <name evidence="1" type="ORF">X975_05119</name>
</gene>
<proteinExistence type="predicted"/>
<feature type="non-terminal residue" evidence="1">
    <location>
        <position position="1"/>
    </location>
</feature>
<sequence length="48" mass="5316">GESQKNSKEISIHFVSFRCWAYTSSNPPTTRNTNTADAELNSILRSGV</sequence>
<evidence type="ECO:0000313" key="2">
    <source>
        <dbReference type="Proteomes" id="UP000054359"/>
    </source>
</evidence>
<dbReference type="Proteomes" id="UP000054359">
    <property type="component" value="Unassembled WGS sequence"/>
</dbReference>
<protein>
    <submittedName>
        <fullName evidence="1">Uncharacterized protein</fullName>
    </submittedName>
</protein>
<keyword evidence="2" id="KW-1185">Reference proteome</keyword>
<name>A0A087TXW5_STEMI</name>
<organism evidence="1 2">
    <name type="scientific">Stegodyphus mimosarum</name>
    <name type="common">African social velvet spider</name>
    <dbReference type="NCBI Taxonomy" id="407821"/>
    <lineage>
        <taxon>Eukaryota</taxon>
        <taxon>Metazoa</taxon>
        <taxon>Ecdysozoa</taxon>
        <taxon>Arthropoda</taxon>
        <taxon>Chelicerata</taxon>
        <taxon>Arachnida</taxon>
        <taxon>Araneae</taxon>
        <taxon>Araneomorphae</taxon>
        <taxon>Entelegynae</taxon>
        <taxon>Eresoidea</taxon>
        <taxon>Eresidae</taxon>
        <taxon>Stegodyphus</taxon>
    </lineage>
</organism>
<reference evidence="1 2" key="1">
    <citation type="submission" date="2013-11" db="EMBL/GenBank/DDBJ databases">
        <title>Genome sequencing of Stegodyphus mimosarum.</title>
        <authorList>
            <person name="Bechsgaard J."/>
        </authorList>
    </citation>
    <scope>NUCLEOTIDE SEQUENCE [LARGE SCALE GENOMIC DNA]</scope>
</reference>
<dbReference type="EMBL" id="KK117256">
    <property type="protein sequence ID" value="KFM69954.1"/>
    <property type="molecule type" value="Genomic_DNA"/>
</dbReference>